<dbReference type="PROSITE" id="PS51257">
    <property type="entry name" value="PROKAR_LIPOPROTEIN"/>
    <property type="match status" value="1"/>
</dbReference>
<feature type="chain" id="PRO_5035772626" evidence="1">
    <location>
        <begin position="23"/>
        <end position="116"/>
    </location>
</feature>
<accession>A0A8T9QBY8</accession>
<keyword evidence="2" id="KW-0614">Plasmid</keyword>
<protein>
    <submittedName>
        <fullName evidence="2">Uncharacterized protein</fullName>
    </submittedName>
</protein>
<proteinExistence type="predicted"/>
<evidence type="ECO:0000256" key="1">
    <source>
        <dbReference type="SAM" id="SignalP"/>
    </source>
</evidence>
<evidence type="ECO:0000313" key="3">
    <source>
        <dbReference type="Proteomes" id="UP000831796"/>
    </source>
</evidence>
<reference evidence="2" key="1">
    <citation type="submission" date="2022-04" db="EMBL/GenBank/DDBJ databases">
        <title>Hymenobacter sp. isolated from the air.</title>
        <authorList>
            <person name="Won M."/>
            <person name="Lee C.-M."/>
            <person name="Woen H.-Y."/>
            <person name="Kwon S.-W."/>
        </authorList>
    </citation>
    <scope>NUCLEOTIDE SEQUENCE</scope>
    <source>
        <strain evidence="2">5116S-3</strain>
        <plasmid evidence="2">unnamed1</plasmid>
    </source>
</reference>
<dbReference type="AlphaFoldDB" id="A0A8T9QBY8"/>
<dbReference type="EMBL" id="CP095047">
    <property type="protein sequence ID" value="UOQ75114.1"/>
    <property type="molecule type" value="Genomic_DNA"/>
</dbReference>
<geneLocation type="plasmid" evidence="2 3">
    <name>unnamed1</name>
</geneLocation>
<keyword evidence="3" id="KW-1185">Reference proteome</keyword>
<dbReference type="Proteomes" id="UP000831796">
    <property type="component" value="Plasmid unnamed1"/>
</dbReference>
<dbReference type="RefSeq" id="WP_244678447.1">
    <property type="nucleotide sequence ID" value="NZ_CP095047.1"/>
</dbReference>
<name>A0A8T9QBY8_9BACT</name>
<feature type="signal peptide" evidence="1">
    <location>
        <begin position="1"/>
        <end position="22"/>
    </location>
</feature>
<keyword evidence="1" id="KW-0732">Signal</keyword>
<evidence type="ECO:0000313" key="2">
    <source>
        <dbReference type="EMBL" id="UOQ75114.1"/>
    </source>
</evidence>
<sequence length="116" mass="12708">MRLSTVLLSWLFVILCSCTDQAKQTSVAPPSSRLYEIELDSTIHTYIEQYITKVAHAEVEAKEAVVAVTWMGIFGGQCVFIGQSGVHPKTQQHYPSFGRATGATLSLSMTQSILIS</sequence>
<gene>
    <name evidence="2" type="ORF">MUN79_28995</name>
</gene>
<organism evidence="2 3">
    <name type="scientific">Hymenobacter cellulosilyticus</name>
    <dbReference type="NCBI Taxonomy" id="2932248"/>
    <lineage>
        <taxon>Bacteria</taxon>
        <taxon>Pseudomonadati</taxon>
        <taxon>Bacteroidota</taxon>
        <taxon>Cytophagia</taxon>
        <taxon>Cytophagales</taxon>
        <taxon>Hymenobacteraceae</taxon>
        <taxon>Hymenobacter</taxon>
    </lineage>
</organism>
<dbReference type="KEGG" id="hcu:MUN79_28995"/>